<proteinExistence type="predicted"/>
<sequence length="22" mass="2490">MVVVFLLFDGPSYDNANFLKSL</sequence>
<evidence type="ECO:0000313" key="1">
    <source>
        <dbReference type="EMBL" id="JAH12941.1"/>
    </source>
</evidence>
<protein>
    <submittedName>
        <fullName evidence="1">Uncharacterized protein</fullName>
    </submittedName>
</protein>
<reference evidence="1" key="1">
    <citation type="submission" date="2014-11" db="EMBL/GenBank/DDBJ databases">
        <authorList>
            <person name="Amaro Gonzalez C."/>
        </authorList>
    </citation>
    <scope>NUCLEOTIDE SEQUENCE</scope>
</reference>
<accession>A0A0E9Q7T9</accession>
<dbReference type="EMBL" id="GBXM01095636">
    <property type="protein sequence ID" value="JAH12941.1"/>
    <property type="molecule type" value="Transcribed_RNA"/>
</dbReference>
<dbReference type="AlphaFoldDB" id="A0A0E9Q7T9"/>
<name>A0A0E9Q7T9_ANGAN</name>
<reference evidence="1" key="2">
    <citation type="journal article" date="2015" name="Fish Shellfish Immunol.">
        <title>Early steps in the European eel (Anguilla anguilla)-Vibrio vulnificus interaction in the gills: Role of the RtxA13 toxin.</title>
        <authorList>
            <person name="Callol A."/>
            <person name="Pajuelo D."/>
            <person name="Ebbesson L."/>
            <person name="Teles M."/>
            <person name="MacKenzie S."/>
            <person name="Amaro C."/>
        </authorList>
    </citation>
    <scope>NUCLEOTIDE SEQUENCE</scope>
</reference>
<organism evidence="1">
    <name type="scientific">Anguilla anguilla</name>
    <name type="common">European freshwater eel</name>
    <name type="synonym">Muraena anguilla</name>
    <dbReference type="NCBI Taxonomy" id="7936"/>
    <lineage>
        <taxon>Eukaryota</taxon>
        <taxon>Metazoa</taxon>
        <taxon>Chordata</taxon>
        <taxon>Craniata</taxon>
        <taxon>Vertebrata</taxon>
        <taxon>Euteleostomi</taxon>
        <taxon>Actinopterygii</taxon>
        <taxon>Neopterygii</taxon>
        <taxon>Teleostei</taxon>
        <taxon>Anguilliformes</taxon>
        <taxon>Anguillidae</taxon>
        <taxon>Anguilla</taxon>
    </lineage>
</organism>